<organism evidence="4 5">
    <name type="scientific">Didymodactylos carnosus</name>
    <dbReference type="NCBI Taxonomy" id="1234261"/>
    <lineage>
        <taxon>Eukaryota</taxon>
        <taxon>Metazoa</taxon>
        <taxon>Spiralia</taxon>
        <taxon>Gnathifera</taxon>
        <taxon>Rotifera</taxon>
        <taxon>Eurotatoria</taxon>
        <taxon>Bdelloidea</taxon>
        <taxon>Philodinida</taxon>
        <taxon>Philodinidae</taxon>
        <taxon>Didymodactylos</taxon>
    </lineage>
</organism>
<proteinExistence type="predicted"/>
<gene>
    <name evidence="3" type="ORF">OVA965_LOCUS44114</name>
    <name evidence="4" type="ORF">TMI583_LOCUS46704</name>
</gene>
<comment type="caution">
    <text evidence="4">The sequence shown here is derived from an EMBL/GenBank/DDBJ whole genome shotgun (WGS) entry which is preliminary data.</text>
</comment>
<sequence length="233" mass="27034">SNSIDNNSKLSSSSSVSSLSKIPPLSTFYSSNEQLQNRVDSLLQENHVLKIELDMYKLRLKSTLSNIENLKKSTFIKHLESEQEEEYRSNILFKQINELNLDIQNEKQQQQNTSMITSDKGQNQQLQEDDVKKLLKQEQEELVVKLSSKIKYLEADMKQKQQQLDYLQHDKCNLENKLEQNEEKLVNKLIKQLNKLEIEKHLLQDKLNEKYGEPTTMSCSSCSSLIVDDSVPV</sequence>
<protein>
    <submittedName>
        <fullName evidence="4">Uncharacterized protein</fullName>
    </submittedName>
</protein>
<accession>A0A8S2X1P0</accession>
<dbReference type="InterPro" id="IPR019152">
    <property type="entry name" value="DUF2046"/>
</dbReference>
<feature type="region of interest" description="Disordered" evidence="2">
    <location>
        <begin position="1"/>
        <end position="22"/>
    </location>
</feature>
<dbReference type="PANTHER" id="PTHR15276">
    <property type="entry name" value="H4 D10S170 PROTEIN-RELATED"/>
    <property type="match status" value="1"/>
</dbReference>
<feature type="coiled-coil region" evidence="1">
    <location>
        <begin position="136"/>
        <end position="213"/>
    </location>
</feature>
<dbReference type="Pfam" id="PF09755">
    <property type="entry name" value="DUF2046"/>
    <property type="match status" value="1"/>
</dbReference>
<dbReference type="Proteomes" id="UP000682733">
    <property type="component" value="Unassembled WGS sequence"/>
</dbReference>
<dbReference type="Proteomes" id="UP000677228">
    <property type="component" value="Unassembled WGS sequence"/>
</dbReference>
<evidence type="ECO:0000313" key="5">
    <source>
        <dbReference type="Proteomes" id="UP000682733"/>
    </source>
</evidence>
<keyword evidence="1" id="KW-0175">Coiled coil</keyword>
<evidence type="ECO:0000256" key="1">
    <source>
        <dbReference type="SAM" id="Coils"/>
    </source>
</evidence>
<evidence type="ECO:0000313" key="4">
    <source>
        <dbReference type="EMBL" id="CAF4471126.1"/>
    </source>
</evidence>
<feature type="non-terminal residue" evidence="4">
    <location>
        <position position="1"/>
    </location>
</feature>
<name>A0A8S2X1P0_9BILA</name>
<feature type="non-terminal residue" evidence="4">
    <location>
        <position position="233"/>
    </location>
</feature>
<feature type="coiled-coil region" evidence="1">
    <location>
        <begin position="32"/>
        <end position="73"/>
    </location>
</feature>
<evidence type="ECO:0000256" key="2">
    <source>
        <dbReference type="SAM" id="MobiDB-lite"/>
    </source>
</evidence>
<dbReference type="AlphaFoldDB" id="A0A8S2X1P0"/>
<dbReference type="EMBL" id="CAJNOK010061317">
    <property type="protein sequence ID" value="CAF1637914.1"/>
    <property type="molecule type" value="Genomic_DNA"/>
</dbReference>
<reference evidence="4" key="1">
    <citation type="submission" date="2021-02" db="EMBL/GenBank/DDBJ databases">
        <authorList>
            <person name="Nowell W R."/>
        </authorList>
    </citation>
    <scope>NUCLEOTIDE SEQUENCE</scope>
</reference>
<evidence type="ECO:0000313" key="3">
    <source>
        <dbReference type="EMBL" id="CAF1637914.1"/>
    </source>
</evidence>
<dbReference type="PANTHER" id="PTHR15276:SF0">
    <property type="entry name" value="COILED-COIL DOMAIN-CONTAINING PROTEIN 6"/>
    <property type="match status" value="1"/>
</dbReference>
<dbReference type="EMBL" id="CAJOBA010087811">
    <property type="protein sequence ID" value="CAF4471126.1"/>
    <property type="molecule type" value="Genomic_DNA"/>
</dbReference>